<dbReference type="OrthoDB" id="9792692at2"/>
<accession>A0A2M8Z1P2</accession>
<dbReference type="Proteomes" id="UP000231092">
    <property type="component" value="Unassembled WGS sequence"/>
</dbReference>
<dbReference type="GO" id="GO:0050661">
    <property type="term" value="F:NADP binding"/>
    <property type="evidence" value="ECO:0007669"/>
    <property type="project" value="InterPro"/>
</dbReference>
<dbReference type="GO" id="GO:0052734">
    <property type="term" value="F:shikimate 3-dehydrogenase (NAD+) activity"/>
    <property type="evidence" value="ECO:0007669"/>
    <property type="project" value="RHEA"/>
</dbReference>
<evidence type="ECO:0000259" key="11">
    <source>
        <dbReference type="Pfam" id="PF18317"/>
    </source>
</evidence>
<name>A0A2M8Z1P2_9FIRM</name>
<evidence type="ECO:0000313" key="12">
    <source>
        <dbReference type="EMBL" id="PJJ27340.1"/>
    </source>
</evidence>
<comment type="catalytic activity">
    <reaction evidence="6">
        <text>L-quinate + NAD(+) = 3-dehydroquinate + NADH + H(+)</text>
        <dbReference type="Rhea" id="RHEA:22364"/>
        <dbReference type="ChEBI" id="CHEBI:15378"/>
        <dbReference type="ChEBI" id="CHEBI:29751"/>
        <dbReference type="ChEBI" id="CHEBI:32364"/>
        <dbReference type="ChEBI" id="CHEBI:57540"/>
        <dbReference type="ChEBI" id="CHEBI:57945"/>
        <dbReference type="EC" id="1.1.1.24"/>
    </reaction>
</comment>
<feature type="binding site" evidence="9">
    <location>
        <position position="265"/>
    </location>
    <ligand>
        <name>shikimate</name>
        <dbReference type="ChEBI" id="CHEBI:36208"/>
    </ligand>
</feature>
<dbReference type="EMBL" id="PGET01000001">
    <property type="protein sequence ID" value="PJJ27340.1"/>
    <property type="molecule type" value="Genomic_DNA"/>
</dbReference>
<dbReference type="GO" id="GO:0009423">
    <property type="term" value="P:chorismate biosynthetic process"/>
    <property type="evidence" value="ECO:0007669"/>
    <property type="project" value="UniProtKB-UniRule"/>
</dbReference>
<dbReference type="GO" id="GO:0004764">
    <property type="term" value="F:shikimate 3-dehydrogenase (NADP+) activity"/>
    <property type="evidence" value="ECO:0007669"/>
    <property type="project" value="UniProtKB-UniRule"/>
</dbReference>
<comment type="subunit">
    <text evidence="9">Homodimer.</text>
</comment>
<dbReference type="FunFam" id="3.40.50.10860:FF:000004">
    <property type="entry name" value="Quinate/shikimate dehydrogenase"/>
    <property type="match status" value="1"/>
</dbReference>
<dbReference type="CDD" id="cd01065">
    <property type="entry name" value="NAD_bind_Shikimate_DH"/>
    <property type="match status" value="1"/>
</dbReference>
<dbReference type="GO" id="GO:0008652">
    <property type="term" value="P:amino acid biosynthetic process"/>
    <property type="evidence" value="ECO:0007669"/>
    <property type="project" value="UniProtKB-KW"/>
</dbReference>
<comment type="similarity">
    <text evidence="9">Belongs to the shikimate dehydrogenase family.</text>
</comment>
<feature type="binding site" evidence="9">
    <location>
        <position position="109"/>
    </location>
    <ligand>
        <name>shikimate</name>
        <dbReference type="ChEBI" id="CHEBI:36208"/>
    </ligand>
</feature>
<evidence type="ECO:0000256" key="5">
    <source>
        <dbReference type="ARBA" id="ARBA00023141"/>
    </source>
</evidence>
<keyword evidence="2 9" id="KW-0028">Amino-acid biosynthesis</keyword>
<evidence type="ECO:0000256" key="8">
    <source>
        <dbReference type="ARBA" id="ARBA00060613"/>
    </source>
</evidence>
<keyword evidence="4 9" id="KW-0560">Oxidoreductase</keyword>
<dbReference type="PANTHER" id="PTHR21089:SF1">
    <property type="entry name" value="BIFUNCTIONAL 3-DEHYDROQUINATE DEHYDRATASE_SHIKIMATE DEHYDROGENASE, CHLOROPLASTIC"/>
    <property type="match status" value="1"/>
</dbReference>
<protein>
    <recommendedName>
        <fullName evidence="9">Shikimate dehydrogenase (NADP(+))</fullName>
        <shortName evidence="9">SDH</shortName>
        <ecNumber evidence="9">1.1.1.25</ecNumber>
    </recommendedName>
</protein>
<dbReference type="UniPathway" id="UPA00053">
    <property type="reaction ID" value="UER00087"/>
</dbReference>
<comment type="catalytic activity">
    <reaction evidence="9">
        <text>shikimate + NADP(+) = 3-dehydroshikimate + NADPH + H(+)</text>
        <dbReference type="Rhea" id="RHEA:17737"/>
        <dbReference type="ChEBI" id="CHEBI:15378"/>
        <dbReference type="ChEBI" id="CHEBI:16630"/>
        <dbReference type="ChEBI" id="CHEBI:36208"/>
        <dbReference type="ChEBI" id="CHEBI:57783"/>
        <dbReference type="ChEBI" id="CHEBI:58349"/>
        <dbReference type="EC" id="1.1.1.25"/>
    </reaction>
</comment>
<feature type="binding site" evidence="9">
    <location>
        <position position="69"/>
    </location>
    <ligand>
        <name>shikimate</name>
        <dbReference type="ChEBI" id="CHEBI:36208"/>
    </ligand>
</feature>
<feature type="binding site" evidence="9">
    <location>
        <position position="94"/>
    </location>
    <ligand>
        <name>shikimate</name>
        <dbReference type="ChEBI" id="CHEBI:36208"/>
    </ligand>
</feature>
<dbReference type="GO" id="GO:0019632">
    <property type="term" value="P:shikimate metabolic process"/>
    <property type="evidence" value="ECO:0007669"/>
    <property type="project" value="InterPro"/>
</dbReference>
<feature type="binding site" evidence="9">
    <location>
        <begin position="133"/>
        <end position="137"/>
    </location>
    <ligand>
        <name>NADP(+)</name>
        <dbReference type="ChEBI" id="CHEBI:58349"/>
    </ligand>
</feature>
<dbReference type="EC" id="1.1.1.25" evidence="9"/>
<dbReference type="InterPro" id="IPR011342">
    <property type="entry name" value="Shikimate_DH"/>
</dbReference>
<evidence type="ECO:0000313" key="13">
    <source>
        <dbReference type="Proteomes" id="UP000231092"/>
    </source>
</evidence>
<dbReference type="NCBIfam" id="TIGR00507">
    <property type="entry name" value="aroE"/>
    <property type="match status" value="1"/>
</dbReference>
<dbReference type="AlphaFoldDB" id="A0A2M8Z1P2"/>
<dbReference type="PANTHER" id="PTHR21089">
    <property type="entry name" value="SHIKIMATE DEHYDROGENASE"/>
    <property type="match status" value="1"/>
</dbReference>
<dbReference type="InterPro" id="IPR036291">
    <property type="entry name" value="NAD(P)-bd_dom_sf"/>
</dbReference>
<dbReference type="InterPro" id="IPR041121">
    <property type="entry name" value="SDH_C"/>
</dbReference>
<keyword evidence="3 9" id="KW-0521">NADP</keyword>
<organism evidence="12 13">
    <name type="scientific">[Clostridium] celerecrescens 18A</name>
    <dbReference type="NCBI Taxonomy" id="1286362"/>
    <lineage>
        <taxon>Bacteria</taxon>
        <taxon>Bacillati</taxon>
        <taxon>Bacillota</taxon>
        <taxon>Clostridia</taxon>
        <taxon>Lachnospirales</taxon>
        <taxon>Lachnospiraceae</taxon>
        <taxon>Lacrimispora</taxon>
    </lineage>
</organism>
<evidence type="ECO:0000256" key="6">
    <source>
        <dbReference type="ARBA" id="ARBA00051639"/>
    </source>
</evidence>
<feature type="domain" description="Shikimate dehydrogenase substrate binding N-terminal" evidence="10">
    <location>
        <begin position="14"/>
        <end position="96"/>
    </location>
</feature>
<feature type="binding site" evidence="9">
    <location>
        <position position="258"/>
    </location>
    <ligand>
        <name>NADP(+)</name>
        <dbReference type="ChEBI" id="CHEBI:58349"/>
    </ligand>
</feature>
<dbReference type="NCBIfam" id="NF009200">
    <property type="entry name" value="PRK12548.1"/>
    <property type="match status" value="1"/>
</dbReference>
<dbReference type="GO" id="GO:0009073">
    <property type="term" value="P:aromatic amino acid family biosynthetic process"/>
    <property type="evidence" value="ECO:0007669"/>
    <property type="project" value="UniProtKB-KW"/>
</dbReference>
<comment type="caution">
    <text evidence="9">Lacks conserved residue(s) required for the propagation of feature annotation.</text>
</comment>
<dbReference type="Pfam" id="PF08501">
    <property type="entry name" value="Shikimate_dh_N"/>
    <property type="match status" value="1"/>
</dbReference>
<evidence type="ECO:0000256" key="9">
    <source>
        <dbReference type="HAMAP-Rule" id="MF_00222"/>
    </source>
</evidence>
<comment type="catalytic activity">
    <reaction evidence="7">
        <text>shikimate + NAD(+) = 3-dehydroshikimate + NADH + H(+)</text>
        <dbReference type="Rhea" id="RHEA:17741"/>
        <dbReference type="ChEBI" id="CHEBI:15378"/>
        <dbReference type="ChEBI" id="CHEBI:16630"/>
        <dbReference type="ChEBI" id="CHEBI:36208"/>
        <dbReference type="ChEBI" id="CHEBI:57540"/>
        <dbReference type="ChEBI" id="CHEBI:57945"/>
    </reaction>
</comment>
<dbReference type="Gene3D" id="3.40.50.10860">
    <property type="entry name" value="Leucine Dehydrogenase, chain A, domain 1"/>
    <property type="match status" value="1"/>
</dbReference>
<feature type="binding site" evidence="9">
    <location>
        <begin position="22"/>
        <end position="24"/>
    </location>
    <ligand>
        <name>shikimate</name>
        <dbReference type="ChEBI" id="CHEBI:36208"/>
    </ligand>
</feature>
<dbReference type="RefSeq" id="WP_100303994.1">
    <property type="nucleotide sequence ID" value="NZ_PGET01000001.1"/>
</dbReference>
<reference evidence="12 13" key="1">
    <citation type="submission" date="2017-11" db="EMBL/GenBank/DDBJ databases">
        <title>Understudied soil microbes with underappreciated capabilities: Untangling the Clostridium saccharolyticum group.</title>
        <authorList>
            <person name="Leschine S."/>
        </authorList>
    </citation>
    <scope>NUCLEOTIDE SEQUENCE [LARGE SCALE GENOMIC DNA]</scope>
    <source>
        <strain evidence="12 13">18A</strain>
    </source>
</reference>
<evidence type="ECO:0000256" key="3">
    <source>
        <dbReference type="ARBA" id="ARBA00022857"/>
    </source>
</evidence>
<comment type="pathway">
    <text evidence="8">Aromatic compound metabolism; 3,4-dihydroxybenzoate biosynthesis; 3-dehydroquinate from D-quinate (NAD(+) route).</text>
</comment>
<dbReference type="FunFam" id="3.40.50.720:FF:000086">
    <property type="entry name" value="Quinate/shikimate dehydrogenase"/>
    <property type="match status" value="1"/>
</dbReference>
<sequence>MEKRISGKTGLLGLIGSPVGHSGSPAMYNYCFEKLGLDYAYLAFDIKVEEVEKAIDAIKTLRMRGCNVTMPCKNEAVKYMDELSPAARIIGAVNTIVNEEGRLIGHITDGQGFVDNLRDHGVEIAGRKIIVCGGGGAAAAIQVQCALEGAREISVFNIKDAFFERTLQTAEKIRQEKPECVVNVYDIADNETMREEIASSDILANATIVGMKPMDQESVVKDVTMFHPGLVVVDAVYNPKETKMLREAKAAGCTCIDGQGMLVWQGAEAFKLYTGQEMPVQEVKDLFFS</sequence>
<evidence type="ECO:0000256" key="1">
    <source>
        <dbReference type="ARBA" id="ARBA00004871"/>
    </source>
</evidence>
<evidence type="ECO:0000256" key="4">
    <source>
        <dbReference type="ARBA" id="ARBA00023002"/>
    </source>
</evidence>
<dbReference type="SUPFAM" id="SSF51735">
    <property type="entry name" value="NAD(P)-binding Rossmann-fold domains"/>
    <property type="match status" value="1"/>
</dbReference>
<keyword evidence="5 9" id="KW-0057">Aromatic amino acid biosynthesis</keyword>
<dbReference type="HAMAP" id="MF_00222">
    <property type="entry name" value="Shikimate_DH_AroE"/>
    <property type="match status" value="1"/>
</dbReference>
<evidence type="ECO:0000256" key="2">
    <source>
        <dbReference type="ARBA" id="ARBA00022605"/>
    </source>
</evidence>
<dbReference type="GO" id="GO:0030266">
    <property type="term" value="F:quinate 3-dehydrogenase (NAD+) activity"/>
    <property type="evidence" value="ECO:0007669"/>
    <property type="project" value="UniProtKB-EC"/>
</dbReference>
<feature type="binding site" evidence="9">
    <location>
        <position position="235"/>
    </location>
    <ligand>
        <name>NADP(+)</name>
        <dbReference type="ChEBI" id="CHEBI:58349"/>
    </ligand>
</feature>
<feature type="binding site" evidence="9">
    <location>
        <position position="237"/>
    </location>
    <ligand>
        <name>shikimate</name>
        <dbReference type="ChEBI" id="CHEBI:36208"/>
    </ligand>
</feature>
<gene>
    <name evidence="9" type="primary">aroE</name>
    <name evidence="12" type="ORF">H171_0805</name>
</gene>
<evidence type="ECO:0000259" key="10">
    <source>
        <dbReference type="Pfam" id="PF08501"/>
    </source>
</evidence>
<comment type="caution">
    <text evidence="12">The sequence shown here is derived from an EMBL/GenBank/DDBJ whole genome shotgun (WGS) entry which is preliminary data.</text>
</comment>
<dbReference type="SUPFAM" id="SSF53223">
    <property type="entry name" value="Aminoacid dehydrogenase-like, N-terminal domain"/>
    <property type="match status" value="1"/>
</dbReference>
<dbReference type="InterPro" id="IPR046346">
    <property type="entry name" value="Aminoacid_DH-like_N_sf"/>
</dbReference>
<feature type="active site" description="Proton acceptor" evidence="9">
    <location>
        <position position="73"/>
    </location>
</feature>
<feature type="domain" description="SDH C-terminal" evidence="11">
    <location>
        <begin position="260"/>
        <end position="285"/>
    </location>
</feature>
<dbReference type="InterPro" id="IPR013708">
    <property type="entry name" value="Shikimate_DH-bd_N"/>
</dbReference>
<dbReference type="NCBIfam" id="NF001319">
    <property type="entry name" value="PRK00258.3-3"/>
    <property type="match status" value="1"/>
</dbReference>
<comment type="pathway">
    <text evidence="1 9">Metabolic intermediate biosynthesis; chorismate biosynthesis; chorismate from D-erythrose 4-phosphate and phosphoenolpyruvate: step 4/7.</text>
</comment>
<dbReference type="InterPro" id="IPR022893">
    <property type="entry name" value="Shikimate_DH_fam"/>
</dbReference>
<dbReference type="Gene3D" id="3.40.50.720">
    <property type="entry name" value="NAD(P)-binding Rossmann-like Domain"/>
    <property type="match status" value="1"/>
</dbReference>
<dbReference type="Pfam" id="PF18317">
    <property type="entry name" value="SDH_C"/>
    <property type="match status" value="1"/>
</dbReference>
<evidence type="ECO:0000256" key="7">
    <source>
        <dbReference type="ARBA" id="ARBA00052329"/>
    </source>
</evidence>
<proteinExistence type="inferred from homology"/>
<comment type="function">
    <text evidence="9">Involved in the biosynthesis of the chorismate, which leads to the biosynthesis of aromatic amino acids. Catalyzes the reversible NADPH linked reduction of 3-dehydroshikimate (DHSA) to yield shikimate (SA).</text>
</comment>